<dbReference type="EMBL" id="AP012204">
    <property type="protein sequence ID" value="BAK36508.1"/>
    <property type="molecule type" value="Genomic_DNA"/>
</dbReference>
<evidence type="ECO:0008006" key="3">
    <source>
        <dbReference type="Google" id="ProtNLM"/>
    </source>
</evidence>
<dbReference type="SUPFAM" id="SSF47226">
    <property type="entry name" value="Histidine-containing phosphotransfer domain, HPT domain"/>
    <property type="match status" value="1"/>
</dbReference>
<dbReference type="Proteomes" id="UP000007947">
    <property type="component" value="Chromosome"/>
</dbReference>
<accession>F5XN58</accession>
<evidence type="ECO:0000313" key="1">
    <source>
        <dbReference type="EMBL" id="BAK36508.1"/>
    </source>
</evidence>
<sequence length="165" mass="17036">MGIRAEEGTVVLTHHVAALCAADAVGCPATAQPGGTGETLPAAEPVGSVGGLPAPAPAAADDRFVALDPGQDAMKQFVTDYLQLLDGRLDAIRRCLADSDMEGARVAILSLESSSLMLGKNPLTASLAELRSQLDLSSAMQRHALMSSVEHAATSFRADLERAAQ</sequence>
<dbReference type="InterPro" id="IPR036641">
    <property type="entry name" value="HPT_dom_sf"/>
</dbReference>
<evidence type="ECO:0000313" key="2">
    <source>
        <dbReference type="Proteomes" id="UP000007947"/>
    </source>
</evidence>
<organism evidence="1 2">
    <name type="scientific">Microlunatus phosphovorus (strain ATCC 700054 / DSM 10555 / JCM 9379 / NBRC 101784 / NCIMB 13414 / VKM Ac-1990 / NM-1)</name>
    <dbReference type="NCBI Taxonomy" id="1032480"/>
    <lineage>
        <taxon>Bacteria</taxon>
        <taxon>Bacillati</taxon>
        <taxon>Actinomycetota</taxon>
        <taxon>Actinomycetes</taxon>
        <taxon>Propionibacteriales</taxon>
        <taxon>Propionibacteriaceae</taxon>
        <taxon>Microlunatus</taxon>
    </lineage>
</organism>
<dbReference type="AlphaFoldDB" id="F5XN58"/>
<reference evidence="1 2" key="1">
    <citation type="submission" date="2011-05" db="EMBL/GenBank/DDBJ databases">
        <title>Whole genome sequence of Microlunatus phosphovorus NM-1.</title>
        <authorList>
            <person name="Hosoyama A."/>
            <person name="Sasaki K."/>
            <person name="Harada T."/>
            <person name="Igarashi R."/>
            <person name="Kawakoshi A."/>
            <person name="Sasagawa M."/>
            <person name="Fukada J."/>
            <person name="Nakamura S."/>
            <person name="Katano Y."/>
            <person name="Hanada S."/>
            <person name="Kamagata Y."/>
            <person name="Nakamura N."/>
            <person name="Yamazaki S."/>
            <person name="Fujita N."/>
        </authorList>
    </citation>
    <scope>NUCLEOTIDE SEQUENCE [LARGE SCALE GENOMIC DNA]</scope>
    <source>
        <strain evidence="2">ATCC 700054 / DSM 10555 / JCM 9379 / NBRC 101784 / NCIMB 13414 / VKM Ac-1990 / NM-1</strain>
    </source>
</reference>
<dbReference type="HOGENOM" id="CLU_1608945_0_0_11"/>
<protein>
    <recommendedName>
        <fullName evidence="3">HPt domain-containing protein</fullName>
    </recommendedName>
</protein>
<dbReference type="GO" id="GO:0000160">
    <property type="term" value="P:phosphorelay signal transduction system"/>
    <property type="evidence" value="ECO:0007669"/>
    <property type="project" value="InterPro"/>
</dbReference>
<gene>
    <name evidence="1" type="ordered locus">MLP_34940</name>
</gene>
<name>F5XN58_MICPN</name>
<dbReference type="KEGG" id="mph:MLP_34940"/>
<keyword evidence="2" id="KW-1185">Reference proteome</keyword>
<proteinExistence type="predicted"/>
<dbReference type="Gene3D" id="1.20.120.160">
    <property type="entry name" value="HPT domain"/>
    <property type="match status" value="1"/>
</dbReference>